<evidence type="ECO:0000256" key="2">
    <source>
        <dbReference type="SAM" id="Phobius"/>
    </source>
</evidence>
<name>A0A5N0TQR3_9MICO</name>
<evidence type="ECO:0000256" key="1">
    <source>
        <dbReference type="SAM" id="MobiDB-lite"/>
    </source>
</evidence>
<accession>A0A5N0TQR3</accession>
<keyword evidence="2" id="KW-1133">Transmembrane helix</keyword>
<dbReference type="AlphaFoldDB" id="A0A5N0TQR3"/>
<keyword evidence="4" id="KW-1185">Reference proteome</keyword>
<sequence>MDENTAPRSGSAPRAKDIALALALAAAALFVGTFVGVLSRSVTIGVLTGVVIAGLTILWAWRLRRSGDPRTEERPDQERRLLAEERRSDNPYGPAGRPGASGFGTPGI</sequence>
<feature type="region of interest" description="Disordered" evidence="1">
    <location>
        <begin position="67"/>
        <end position="108"/>
    </location>
</feature>
<dbReference type="Proteomes" id="UP000326838">
    <property type="component" value="Unassembled WGS sequence"/>
</dbReference>
<gene>
    <name evidence="3" type="ORF">F6B40_00580</name>
</gene>
<feature type="transmembrane region" description="Helical" evidence="2">
    <location>
        <begin position="18"/>
        <end position="38"/>
    </location>
</feature>
<keyword evidence="2" id="KW-0472">Membrane</keyword>
<organism evidence="3 4">
    <name type="scientific">Microbacterium caowuchunii</name>
    <dbReference type="NCBI Taxonomy" id="2614638"/>
    <lineage>
        <taxon>Bacteria</taxon>
        <taxon>Bacillati</taxon>
        <taxon>Actinomycetota</taxon>
        <taxon>Actinomycetes</taxon>
        <taxon>Micrococcales</taxon>
        <taxon>Microbacteriaceae</taxon>
        <taxon>Microbacterium</taxon>
    </lineage>
</organism>
<comment type="caution">
    <text evidence="3">The sequence shown here is derived from an EMBL/GenBank/DDBJ whole genome shotgun (WGS) entry which is preliminary data.</text>
</comment>
<dbReference type="RefSeq" id="WP_150891583.1">
    <property type="nucleotide sequence ID" value="NZ_VYUY01000003.1"/>
</dbReference>
<dbReference type="EMBL" id="VYUY01000003">
    <property type="protein sequence ID" value="KAA9135729.1"/>
    <property type="molecule type" value="Genomic_DNA"/>
</dbReference>
<protein>
    <submittedName>
        <fullName evidence="3">Uncharacterized protein</fullName>
    </submittedName>
</protein>
<feature type="transmembrane region" description="Helical" evidence="2">
    <location>
        <begin position="44"/>
        <end position="61"/>
    </location>
</feature>
<proteinExistence type="predicted"/>
<evidence type="ECO:0000313" key="4">
    <source>
        <dbReference type="Proteomes" id="UP000326838"/>
    </source>
</evidence>
<reference evidence="4" key="1">
    <citation type="submission" date="2019-09" db="EMBL/GenBank/DDBJ databases">
        <title>Mumia zhuanghuii sp. nov. isolated from the intestinal contents of plateau pika (Ochotona curzoniae) in the Qinghai-Tibet plateau of China.</title>
        <authorList>
            <person name="Tian Z."/>
        </authorList>
    </citation>
    <scope>NUCLEOTIDE SEQUENCE [LARGE SCALE GENOMIC DNA]</scope>
    <source>
        <strain evidence="4">L-033</strain>
    </source>
</reference>
<feature type="compositionally biased region" description="Basic and acidic residues" evidence="1">
    <location>
        <begin position="67"/>
        <end position="89"/>
    </location>
</feature>
<evidence type="ECO:0000313" key="3">
    <source>
        <dbReference type="EMBL" id="KAA9135729.1"/>
    </source>
</evidence>
<keyword evidence="2" id="KW-0812">Transmembrane</keyword>
<feature type="compositionally biased region" description="Gly residues" evidence="1">
    <location>
        <begin position="99"/>
        <end position="108"/>
    </location>
</feature>